<evidence type="ECO:0000256" key="1">
    <source>
        <dbReference type="PROSITE-ProRule" id="PRU00047"/>
    </source>
</evidence>
<feature type="domain" description="CCHC-type" evidence="2">
    <location>
        <begin position="106"/>
        <end position="120"/>
    </location>
</feature>
<evidence type="ECO:0000259" key="2">
    <source>
        <dbReference type="PROSITE" id="PS50158"/>
    </source>
</evidence>
<keyword evidence="1" id="KW-0862">Zinc</keyword>
<dbReference type="Ensembl" id="ENSCPBT00000009875.1">
    <property type="protein sequence ID" value="ENSCPBP00000008204.1"/>
    <property type="gene ID" value="ENSCPBG00000006423.1"/>
</dbReference>
<dbReference type="InterPro" id="IPR001878">
    <property type="entry name" value="Znf_CCHC"/>
</dbReference>
<sequence length="135" mass="15042">MGLLPRDGGEAGDDGSQIHRGLLCRGPQCHPWVGPGGSAPAEGLQGLRETQQGLREVHWALREQMGQLAREQRALVKLLRGELRRSRRGQIGQPRARRPAAEQRTCYACLRQGHLKWDCPYWDGGRGESRRQTAG</sequence>
<dbReference type="Gene3D" id="4.10.60.10">
    <property type="entry name" value="Zinc finger, CCHC-type"/>
    <property type="match status" value="1"/>
</dbReference>
<dbReference type="GO" id="GO:0003676">
    <property type="term" value="F:nucleic acid binding"/>
    <property type="evidence" value="ECO:0007669"/>
    <property type="project" value="InterPro"/>
</dbReference>
<dbReference type="AlphaFoldDB" id="A0A8C3FFK4"/>
<keyword evidence="1" id="KW-0479">Metal-binding</keyword>
<evidence type="ECO:0000313" key="3">
    <source>
        <dbReference type="Ensembl" id="ENSCPBP00000008204.1"/>
    </source>
</evidence>
<reference evidence="3" key="1">
    <citation type="submission" date="2025-08" db="UniProtKB">
        <authorList>
            <consortium name="Ensembl"/>
        </authorList>
    </citation>
    <scope>IDENTIFICATION</scope>
</reference>
<protein>
    <recommendedName>
        <fullName evidence="2">CCHC-type domain-containing protein</fullName>
    </recommendedName>
</protein>
<keyword evidence="1" id="KW-0863">Zinc-finger</keyword>
<dbReference type="Proteomes" id="UP000694380">
    <property type="component" value="Unplaced"/>
</dbReference>
<dbReference type="SUPFAM" id="SSF57756">
    <property type="entry name" value="Retrovirus zinc finger-like domains"/>
    <property type="match status" value="1"/>
</dbReference>
<evidence type="ECO:0000313" key="4">
    <source>
        <dbReference type="Proteomes" id="UP000694380"/>
    </source>
</evidence>
<organism evidence="3 4">
    <name type="scientific">Chrysemys picta bellii</name>
    <name type="common">Western painted turtle</name>
    <name type="synonym">Emys bellii</name>
    <dbReference type="NCBI Taxonomy" id="8478"/>
    <lineage>
        <taxon>Eukaryota</taxon>
        <taxon>Metazoa</taxon>
        <taxon>Chordata</taxon>
        <taxon>Craniata</taxon>
        <taxon>Vertebrata</taxon>
        <taxon>Euteleostomi</taxon>
        <taxon>Archelosauria</taxon>
        <taxon>Testudinata</taxon>
        <taxon>Testudines</taxon>
        <taxon>Cryptodira</taxon>
        <taxon>Durocryptodira</taxon>
        <taxon>Testudinoidea</taxon>
        <taxon>Emydidae</taxon>
        <taxon>Chrysemys</taxon>
    </lineage>
</organism>
<dbReference type="PROSITE" id="PS50158">
    <property type="entry name" value="ZF_CCHC"/>
    <property type="match status" value="1"/>
</dbReference>
<proteinExistence type="predicted"/>
<keyword evidence="4" id="KW-1185">Reference proteome</keyword>
<dbReference type="InterPro" id="IPR036875">
    <property type="entry name" value="Znf_CCHC_sf"/>
</dbReference>
<accession>A0A8C3FFK4</accession>
<dbReference type="GO" id="GO:0008270">
    <property type="term" value="F:zinc ion binding"/>
    <property type="evidence" value="ECO:0007669"/>
    <property type="project" value="UniProtKB-KW"/>
</dbReference>
<reference evidence="3" key="2">
    <citation type="submission" date="2025-09" db="UniProtKB">
        <authorList>
            <consortium name="Ensembl"/>
        </authorList>
    </citation>
    <scope>IDENTIFICATION</scope>
</reference>
<name>A0A8C3FFK4_CHRPI</name>